<dbReference type="Proteomes" id="UP001207440">
    <property type="component" value="Unassembled WGS sequence"/>
</dbReference>
<dbReference type="InterPro" id="IPR032483">
    <property type="entry name" value="DUF5053"/>
</dbReference>
<evidence type="ECO:0000313" key="2">
    <source>
        <dbReference type="EMBL" id="MCW0523244.1"/>
    </source>
</evidence>
<dbReference type="AlphaFoldDB" id="A0A1S7DQR8"/>
<gene>
    <name evidence="1" type="ORF">AB406_0488</name>
    <name evidence="2" type="ORF">OKE68_02790</name>
</gene>
<name>A0A1S7DQR8_RIEAN</name>
<reference evidence="2" key="2">
    <citation type="submission" date="2022-10" db="EMBL/GenBank/DDBJ databases">
        <title>Sifting through the core-genome to identify putative cross-protective antigens against Riemerella anatipestifer.</title>
        <authorList>
            <person name="Zheng X."/>
            <person name="Zhang W."/>
        </authorList>
    </citation>
    <scope>NUCLEOTIDE SEQUENCE</scope>
    <source>
        <strain evidence="2">ZWRA178</strain>
    </source>
</reference>
<sequence length="128" mass="14692">MNTFETLKKEYLEASSKDIASEKLAEMKRLVESDPEKYGEAFLNLGNEQLSELKKLNVRNALDEVSDFISLSYLAEKYFGKTKSWLYQRINENTVNGKPAKFTEKEIETLNYALQDLSKKIGSVRIAI</sequence>
<dbReference type="RefSeq" id="WP_079206708.1">
    <property type="nucleotide sequence ID" value="NZ_CP011859.1"/>
</dbReference>
<dbReference type="Pfam" id="PF16476">
    <property type="entry name" value="DUF5053"/>
    <property type="match status" value="1"/>
</dbReference>
<evidence type="ECO:0000313" key="1">
    <source>
        <dbReference type="EMBL" id="AQY21446.1"/>
    </source>
</evidence>
<reference evidence="1 3" key="1">
    <citation type="submission" date="2015-06" db="EMBL/GenBank/DDBJ databases">
        <title>R. anatipestifer strain HXb2 is the most virulent strain so far, and the genome sequence would help us uncover the pathogenesis.</title>
        <authorList>
            <person name="Hu Q."/>
            <person name="Qi J."/>
            <person name="Bo H."/>
            <person name="Liu G."/>
            <person name="Tao M."/>
            <person name="Ding Y."/>
            <person name="Xue Y."/>
        </authorList>
    </citation>
    <scope>NUCLEOTIDE SEQUENCE [LARGE SCALE GENOMIC DNA]</scope>
    <source>
        <strain evidence="1 3">HXb2</strain>
    </source>
</reference>
<evidence type="ECO:0000313" key="3">
    <source>
        <dbReference type="Proteomes" id="UP000189883"/>
    </source>
</evidence>
<dbReference type="EMBL" id="CP011859">
    <property type="protein sequence ID" value="AQY21446.1"/>
    <property type="molecule type" value="Genomic_DNA"/>
</dbReference>
<protein>
    <submittedName>
        <fullName evidence="2">DUF5053 domain-containing protein</fullName>
    </submittedName>
</protein>
<dbReference type="Proteomes" id="UP000189883">
    <property type="component" value="Chromosome"/>
</dbReference>
<dbReference type="EMBL" id="JAOZYT010000010">
    <property type="protein sequence ID" value="MCW0523244.1"/>
    <property type="molecule type" value="Genomic_DNA"/>
</dbReference>
<proteinExistence type="predicted"/>
<accession>A0A1S7DQR8</accession>
<organism evidence="1 3">
    <name type="scientific">Riemerella anatipestifer</name>
    <name type="common">Moraxella anatipestifer</name>
    <dbReference type="NCBI Taxonomy" id="34085"/>
    <lineage>
        <taxon>Bacteria</taxon>
        <taxon>Pseudomonadati</taxon>
        <taxon>Bacteroidota</taxon>
        <taxon>Flavobacteriia</taxon>
        <taxon>Flavobacteriales</taxon>
        <taxon>Weeksellaceae</taxon>
        <taxon>Riemerella</taxon>
    </lineage>
</organism>